<reference evidence="1" key="1">
    <citation type="submission" date="2020-02" db="EMBL/GenBank/DDBJ databases">
        <authorList>
            <person name="Meier V. D."/>
        </authorList>
    </citation>
    <scope>NUCLEOTIDE SEQUENCE</scope>
    <source>
        <strain evidence="1">AVDCRST_MAG19</strain>
    </source>
</reference>
<gene>
    <name evidence="1" type="ORF">AVDCRST_MAG19-2748</name>
</gene>
<dbReference type="AlphaFoldDB" id="A0A6J4V933"/>
<dbReference type="EMBL" id="CADCWL010000136">
    <property type="protein sequence ID" value="CAA9570691.1"/>
    <property type="molecule type" value="Genomic_DNA"/>
</dbReference>
<proteinExistence type="predicted"/>
<sequence length="86" mass="8763">MGGSGAMRLELLKPIAAEAETEVKRDVGAVVARGTPGIKGVVLELGPADGAPLMRLVVSASDATRLGAMLHRMATDGGEEILIPEA</sequence>
<name>A0A6J4V933_9BACT</name>
<accession>A0A6J4V933</accession>
<organism evidence="1">
    <name type="scientific">uncultured Thermomicrobiales bacterium</name>
    <dbReference type="NCBI Taxonomy" id="1645740"/>
    <lineage>
        <taxon>Bacteria</taxon>
        <taxon>Pseudomonadati</taxon>
        <taxon>Thermomicrobiota</taxon>
        <taxon>Thermomicrobia</taxon>
        <taxon>Thermomicrobiales</taxon>
        <taxon>environmental samples</taxon>
    </lineage>
</organism>
<evidence type="ECO:0000313" key="1">
    <source>
        <dbReference type="EMBL" id="CAA9570691.1"/>
    </source>
</evidence>
<protein>
    <submittedName>
        <fullName evidence="1">Uncharacterized protein</fullName>
    </submittedName>
</protein>